<comment type="caution">
    <text evidence="3">The sequence shown here is derived from an EMBL/GenBank/DDBJ whole genome shotgun (WGS) entry which is preliminary data.</text>
</comment>
<evidence type="ECO:0000256" key="1">
    <source>
        <dbReference type="ARBA" id="ARBA00022723"/>
    </source>
</evidence>
<dbReference type="Gene3D" id="1.10.150.20">
    <property type="entry name" value="5' to 3' exonuclease, C-terminal subdomain"/>
    <property type="match status" value="1"/>
</dbReference>
<dbReference type="GO" id="GO:0017108">
    <property type="term" value="F:5'-flap endonuclease activity"/>
    <property type="evidence" value="ECO:0007669"/>
    <property type="project" value="TreeGrafter"/>
</dbReference>
<proteinExistence type="predicted"/>
<dbReference type="GO" id="GO:0003677">
    <property type="term" value="F:DNA binding"/>
    <property type="evidence" value="ECO:0007669"/>
    <property type="project" value="InterPro"/>
</dbReference>
<dbReference type="SUPFAM" id="SSF47807">
    <property type="entry name" value="5' to 3' exonuclease, C-terminal subdomain"/>
    <property type="match status" value="1"/>
</dbReference>
<sequence>MQGRWTYQKITPVTIDLKENLKRLEIDQFHLVDMALLIGTDYFPGIRNIGPKHAYKFIKKHRFIENVIKEEKGSYDFSTLNSEVIASVRKIFLLPEVLMDYTNLSWNYPNEQQTLNLLCEDHHLNRERVESNLKKLTKNYEKCQVFFSNKTRNPNTKQETFDSIFST</sequence>
<dbReference type="PANTHER" id="PTHR11081">
    <property type="entry name" value="FLAP ENDONUCLEASE FAMILY MEMBER"/>
    <property type="match status" value="1"/>
</dbReference>
<dbReference type="SMART" id="SM00279">
    <property type="entry name" value="HhH2"/>
    <property type="match status" value="1"/>
</dbReference>
<accession>X1E6Q3</accession>
<protein>
    <recommendedName>
        <fullName evidence="4">XPG-I domain-containing protein</fullName>
    </recommendedName>
</protein>
<feature type="non-terminal residue" evidence="3">
    <location>
        <position position="167"/>
    </location>
</feature>
<keyword evidence="2" id="KW-0460">Magnesium</keyword>
<dbReference type="CDD" id="cd09897">
    <property type="entry name" value="H3TH_FEN1-XPG-like"/>
    <property type="match status" value="1"/>
</dbReference>
<name>X1E6Q3_9ZZZZ</name>
<dbReference type="AlphaFoldDB" id="X1E6Q3"/>
<dbReference type="GO" id="GO:0046872">
    <property type="term" value="F:metal ion binding"/>
    <property type="evidence" value="ECO:0007669"/>
    <property type="project" value="UniProtKB-KW"/>
</dbReference>
<dbReference type="InterPro" id="IPR008918">
    <property type="entry name" value="HhH2"/>
</dbReference>
<dbReference type="PANTHER" id="PTHR11081:SF9">
    <property type="entry name" value="FLAP ENDONUCLEASE 1"/>
    <property type="match status" value="1"/>
</dbReference>
<dbReference type="EMBL" id="BART01021834">
    <property type="protein sequence ID" value="GAH04338.1"/>
    <property type="molecule type" value="Genomic_DNA"/>
</dbReference>
<reference evidence="3" key="1">
    <citation type="journal article" date="2014" name="Front. Microbiol.">
        <title>High frequency of phylogenetically diverse reductive dehalogenase-homologous genes in deep subseafloor sedimentary metagenomes.</title>
        <authorList>
            <person name="Kawai M."/>
            <person name="Futagami T."/>
            <person name="Toyoda A."/>
            <person name="Takaki Y."/>
            <person name="Nishi S."/>
            <person name="Hori S."/>
            <person name="Arai W."/>
            <person name="Tsubouchi T."/>
            <person name="Morono Y."/>
            <person name="Uchiyama I."/>
            <person name="Ito T."/>
            <person name="Fujiyama A."/>
            <person name="Inagaki F."/>
            <person name="Takami H."/>
        </authorList>
    </citation>
    <scope>NUCLEOTIDE SEQUENCE</scope>
    <source>
        <strain evidence="3">Expedition CK06-06</strain>
    </source>
</reference>
<gene>
    <name evidence="3" type="ORF">S01H4_40155</name>
</gene>
<keyword evidence="1" id="KW-0479">Metal-binding</keyword>
<organism evidence="3">
    <name type="scientific">marine sediment metagenome</name>
    <dbReference type="NCBI Taxonomy" id="412755"/>
    <lineage>
        <taxon>unclassified sequences</taxon>
        <taxon>metagenomes</taxon>
        <taxon>ecological metagenomes</taxon>
    </lineage>
</organism>
<evidence type="ECO:0000256" key="2">
    <source>
        <dbReference type="ARBA" id="ARBA00022842"/>
    </source>
</evidence>
<evidence type="ECO:0008006" key="4">
    <source>
        <dbReference type="Google" id="ProtNLM"/>
    </source>
</evidence>
<dbReference type="InterPro" id="IPR036279">
    <property type="entry name" value="5-3_exonuclease_C_sf"/>
</dbReference>
<evidence type="ECO:0000313" key="3">
    <source>
        <dbReference type="EMBL" id="GAH04338.1"/>
    </source>
</evidence>
<dbReference type="InterPro" id="IPR006084">
    <property type="entry name" value="XPG/Rad2"/>
</dbReference>